<keyword evidence="1" id="KW-1133">Transmembrane helix</keyword>
<name>A0A7C9DVF0_OPUST</name>
<keyword evidence="1" id="KW-0812">Transmembrane</keyword>
<dbReference type="AlphaFoldDB" id="A0A7C9DVF0"/>
<accession>A0A7C9DVF0</accession>
<proteinExistence type="predicted"/>
<protein>
    <submittedName>
        <fullName evidence="2">Uncharacterized protein</fullName>
    </submittedName>
</protein>
<feature type="transmembrane region" description="Helical" evidence="1">
    <location>
        <begin position="41"/>
        <end position="64"/>
    </location>
</feature>
<evidence type="ECO:0000256" key="1">
    <source>
        <dbReference type="SAM" id="Phobius"/>
    </source>
</evidence>
<reference evidence="2" key="1">
    <citation type="journal article" date="2013" name="J. Plant Res.">
        <title>Effect of fungi and light on seed germination of three Opuntia species from semiarid lands of central Mexico.</title>
        <authorList>
            <person name="Delgado-Sanchez P."/>
            <person name="Jimenez-Bremont J.F."/>
            <person name="Guerrero-Gonzalez Mde L."/>
            <person name="Flores J."/>
        </authorList>
    </citation>
    <scope>NUCLEOTIDE SEQUENCE</scope>
    <source>
        <tissue evidence="2">Cladode</tissue>
    </source>
</reference>
<dbReference type="PROSITE" id="PS51257">
    <property type="entry name" value="PROKAR_LIPOPROTEIN"/>
    <property type="match status" value="1"/>
</dbReference>
<evidence type="ECO:0000313" key="2">
    <source>
        <dbReference type="EMBL" id="MBA4649045.1"/>
    </source>
</evidence>
<feature type="transmembrane region" description="Helical" evidence="1">
    <location>
        <begin position="12"/>
        <end position="35"/>
    </location>
</feature>
<reference evidence="2" key="2">
    <citation type="submission" date="2020-07" db="EMBL/GenBank/DDBJ databases">
        <authorList>
            <person name="Vera ALvarez R."/>
            <person name="Arias-Moreno D.M."/>
            <person name="Jimenez-Jacinto V."/>
            <person name="Jimenez-Bremont J.F."/>
            <person name="Swaminathan K."/>
            <person name="Moose S.P."/>
            <person name="Guerrero-Gonzalez M.L."/>
            <person name="Marino-Ramirez L."/>
            <person name="Landsman D."/>
            <person name="Rodriguez-Kessler M."/>
            <person name="Delgado-Sanchez P."/>
        </authorList>
    </citation>
    <scope>NUCLEOTIDE SEQUENCE</scope>
    <source>
        <tissue evidence="2">Cladode</tissue>
    </source>
</reference>
<keyword evidence="1" id="KW-0472">Membrane</keyword>
<dbReference type="EMBL" id="GISG01158117">
    <property type="protein sequence ID" value="MBA4649045.1"/>
    <property type="molecule type" value="Transcribed_RNA"/>
</dbReference>
<organism evidence="2">
    <name type="scientific">Opuntia streptacantha</name>
    <name type="common">Prickly pear cactus</name>
    <name type="synonym">Opuntia cardona</name>
    <dbReference type="NCBI Taxonomy" id="393608"/>
    <lineage>
        <taxon>Eukaryota</taxon>
        <taxon>Viridiplantae</taxon>
        <taxon>Streptophyta</taxon>
        <taxon>Embryophyta</taxon>
        <taxon>Tracheophyta</taxon>
        <taxon>Spermatophyta</taxon>
        <taxon>Magnoliopsida</taxon>
        <taxon>eudicotyledons</taxon>
        <taxon>Gunneridae</taxon>
        <taxon>Pentapetalae</taxon>
        <taxon>Caryophyllales</taxon>
        <taxon>Cactineae</taxon>
        <taxon>Cactaceae</taxon>
        <taxon>Opuntioideae</taxon>
        <taxon>Opuntia</taxon>
    </lineage>
</organism>
<sequence>MPRKLSILHLRNLSILHFQCYVFTACQLPTFFARLSRVQMIIPALLTASEIVGIFLYVSGLHLICHSCQAQNRIYSWDLGVHQRRVTDSSLSLTNQPSFDAGFDFQAFIIFSGLLYRGH</sequence>